<evidence type="ECO:0000256" key="1">
    <source>
        <dbReference type="SAM" id="SignalP"/>
    </source>
</evidence>
<dbReference type="InterPro" id="IPR009003">
    <property type="entry name" value="Peptidase_S1_PA"/>
</dbReference>
<reference evidence="2 3" key="1">
    <citation type="submission" date="2017-09" db="EMBL/GenBank/DDBJ databases">
        <authorList>
            <person name="Ehlers B."/>
            <person name="Leendertz F.H."/>
        </authorList>
    </citation>
    <scope>NUCLEOTIDE SEQUENCE [LARGE SCALE GENOMIC DNA]</scope>
    <source>
        <strain evidence="2 3">USBA 140</strain>
    </source>
</reference>
<dbReference type="OrthoDB" id="212300at2"/>
<dbReference type="AlphaFoldDB" id="A0A286G5R8"/>
<dbReference type="PANTHER" id="PTHR43019">
    <property type="entry name" value="SERINE ENDOPROTEASE DEGS"/>
    <property type="match status" value="1"/>
</dbReference>
<dbReference type="PANTHER" id="PTHR43019:SF23">
    <property type="entry name" value="PROTEASE DO-LIKE 5, CHLOROPLASTIC"/>
    <property type="match status" value="1"/>
</dbReference>
<accession>A0A286G5R8</accession>
<dbReference type="Proteomes" id="UP000219621">
    <property type="component" value="Unassembled WGS sequence"/>
</dbReference>
<feature type="chain" id="PRO_5012786891" evidence="1">
    <location>
        <begin position="20"/>
        <end position="265"/>
    </location>
</feature>
<dbReference type="Pfam" id="PF13365">
    <property type="entry name" value="Trypsin_2"/>
    <property type="match status" value="1"/>
</dbReference>
<dbReference type="RefSeq" id="WP_097277563.1">
    <property type="nucleotide sequence ID" value="NZ_OCNJ01000001.1"/>
</dbReference>
<dbReference type="SUPFAM" id="SSF50494">
    <property type="entry name" value="Trypsin-like serine proteases"/>
    <property type="match status" value="1"/>
</dbReference>
<proteinExistence type="predicted"/>
<keyword evidence="3" id="KW-1185">Reference proteome</keyword>
<keyword evidence="1" id="KW-0732">Signal</keyword>
<evidence type="ECO:0000313" key="3">
    <source>
        <dbReference type="Proteomes" id="UP000219621"/>
    </source>
</evidence>
<dbReference type="EMBL" id="OCNJ01000001">
    <property type="protein sequence ID" value="SOD90881.1"/>
    <property type="molecule type" value="Genomic_DNA"/>
</dbReference>
<evidence type="ECO:0000313" key="2">
    <source>
        <dbReference type="EMBL" id="SOD90881.1"/>
    </source>
</evidence>
<protein>
    <submittedName>
        <fullName evidence="2">Trypsin-like peptidase domain-containing protein</fullName>
    </submittedName>
</protein>
<dbReference type="Gene3D" id="2.40.10.10">
    <property type="entry name" value="Trypsin-like serine proteases"/>
    <property type="match status" value="2"/>
</dbReference>
<organism evidence="2 3">
    <name type="scientific">Caenispirillum bisanense</name>
    <dbReference type="NCBI Taxonomy" id="414052"/>
    <lineage>
        <taxon>Bacteria</taxon>
        <taxon>Pseudomonadati</taxon>
        <taxon>Pseudomonadota</taxon>
        <taxon>Alphaproteobacteria</taxon>
        <taxon>Rhodospirillales</taxon>
        <taxon>Novispirillaceae</taxon>
        <taxon>Caenispirillum</taxon>
    </lineage>
</organism>
<feature type="signal peptide" evidence="1">
    <location>
        <begin position="1"/>
        <end position="19"/>
    </location>
</feature>
<gene>
    <name evidence="2" type="ORF">SAMN05421508_101699</name>
</gene>
<name>A0A286G5R8_9PROT</name>
<sequence>MRLAAALLPPLLATTPAAAAPDAGDLRSLIAQVAPAVVALGTYEEFRSPPIALRGTGFAVDDGRLVVTNAHVLPRLDDLAAREKLAVVLGKGKMVELLFPVAECRDEGRDLLVLRLAKANRIPAALTLAPELPVAPGMPVAFTGFPLTGSIGLVPVTHRGMVSAVSPAAVPAAEAGTLDARTVARLRDNFDIYQLDATAYPGNSGSPLYETAGGRVVGILNSVYVKSTKESALTDPSGITYAIPVARLQPLLARARAGECEPIPD</sequence>
<dbReference type="InterPro" id="IPR043504">
    <property type="entry name" value="Peptidase_S1_PA_chymotrypsin"/>
</dbReference>